<feature type="domain" description="DUF58" evidence="1">
    <location>
        <begin position="56"/>
        <end position="251"/>
    </location>
</feature>
<protein>
    <submittedName>
        <fullName evidence="2">DUF58 domain-containing protein</fullName>
    </submittedName>
</protein>
<proteinExistence type="predicted"/>
<organism evidence="2 3">
    <name type="scientific">Teichococcus globiformis</name>
    <dbReference type="NCBI Taxonomy" id="2307229"/>
    <lineage>
        <taxon>Bacteria</taxon>
        <taxon>Pseudomonadati</taxon>
        <taxon>Pseudomonadota</taxon>
        <taxon>Alphaproteobacteria</taxon>
        <taxon>Acetobacterales</taxon>
        <taxon>Roseomonadaceae</taxon>
        <taxon>Roseomonas</taxon>
    </lineage>
</organism>
<gene>
    <name evidence="2" type="ORF">ACFOD4_19140</name>
</gene>
<accession>A0ABV7G3A5</accession>
<dbReference type="InterPro" id="IPR002881">
    <property type="entry name" value="DUF58"/>
</dbReference>
<comment type="caution">
    <text evidence="2">The sequence shown here is derived from an EMBL/GenBank/DDBJ whole genome shotgun (WGS) entry which is preliminary data.</text>
</comment>
<reference evidence="3" key="1">
    <citation type="journal article" date="2019" name="Int. J. Syst. Evol. Microbiol.">
        <title>The Global Catalogue of Microorganisms (GCM) 10K type strain sequencing project: providing services to taxonomists for standard genome sequencing and annotation.</title>
        <authorList>
            <consortium name="The Broad Institute Genomics Platform"/>
            <consortium name="The Broad Institute Genome Sequencing Center for Infectious Disease"/>
            <person name="Wu L."/>
            <person name="Ma J."/>
        </authorList>
    </citation>
    <scope>NUCLEOTIDE SEQUENCE [LARGE SCALE GENOMIC DNA]</scope>
    <source>
        <strain evidence="3">KCTC 52094</strain>
    </source>
</reference>
<dbReference type="PANTHER" id="PTHR33608:SF12">
    <property type="entry name" value="DUF58 DOMAIN-CONTAINING PROTEIN"/>
    <property type="match status" value="1"/>
</dbReference>
<dbReference type="EMBL" id="JBHRTN010000020">
    <property type="protein sequence ID" value="MFC3127188.1"/>
    <property type="molecule type" value="Genomic_DNA"/>
</dbReference>
<name>A0ABV7G3A5_9PROT</name>
<keyword evidence="3" id="KW-1185">Reference proteome</keyword>
<dbReference type="Pfam" id="PF01882">
    <property type="entry name" value="DUF58"/>
    <property type="match status" value="1"/>
</dbReference>
<dbReference type="Proteomes" id="UP001595593">
    <property type="component" value="Unassembled WGS sequence"/>
</dbReference>
<dbReference type="PANTHER" id="PTHR33608">
    <property type="entry name" value="BLL2464 PROTEIN"/>
    <property type="match status" value="1"/>
</dbReference>
<dbReference type="RefSeq" id="WP_379599029.1">
    <property type="nucleotide sequence ID" value="NZ_JBHRTN010000020.1"/>
</dbReference>
<sequence length="321" mass="34680">MAEHDPDPRLVPSLGSLIRAQFQAQGFSFLHRQPVSSLLAGRRASRIRGRGLAFEELRGYRPGDDVRQIDWRASARTGRTQTRVFTEERDRPILLVVDLTAATYFGSRHATKASVIAETAALASWLGLKFGDRVGAIVFDDHGLEEHRPQRSRGAVMRVLGAIASRAAALPGARPRPSDPGPLNAALRQAEIIVGHDWLVLIIADFQAWTQPAAQAVGRLARHNDIIAVPVSDPLDRALPPAPWRGLATADGTRVAVLDPARSGLGAHVEAEHQRRSTAFRLGGIQLETPVLSIGTEEDAAPQLRRMLGGAAAPKLSGGRR</sequence>
<evidence type="ECO:0000259" key="1">
    <source>
        <dbReference type="Pfam" id="PF01882"/>
    </source>
</evidence>
<evidence type="ECO:0000313" key="3">
    <source>
        <dbReference type="Proteomes" id="UP001595593"/>
    </source>
</evidence>
<evidence type="ECO:0000313" key="2">
    <source>
        <dbReference type="EMBL" id="MFC3127188.1"/>
    </source>
</evidence>